<dbReference type="EMBL" id="CP095848">
    <property type="protein sequence ID" value="UPL50364.1"/>
    <property type="molecule type" value="Genomic_DNA"/>
</dbReference>
<name>A0ABY4JC22_9BACT</name>
<dbReference type="SUPFAM" id="SSF53335">
    <property type="entry name" value="S-adenosyl-L-methionine-dependent methyltransferases"/>
    <property type="match status" value="1"/>
</dbReference>
<accession>A0ABY4JC22</accession>
<gene>
    <name evidence="2" type="ORF">MWH26_05510</name>
</gene>
<sequence>MPDHPTYLELNRRLWNAKTEYHLRSEFYDVAGFRQGQSSLKEIELALLGDVRGQRVLHLQCHFGQDTLSLARLGAHVTGVDLSDEGIKAARHLAADLQLPAEFVCCDVYSLPAHLPSEPGFDLVYTTYGVLGWLPDLDRWAAVVSRYLRPGGRLLLVEMHPVVWMFDSQFTRVEYSYFNRETIEETTVGTYAEPGAPLANPSVSWNHDLGEVLGSLRRQGVELADFQEYDFSPYNCFAGMQETTPGRFQLAALPGKLPLIYSLVMHRPA</sequence>
<dbReference type="InterPro" id="IPR029063">
    <property type="entry name" value="SAM-dependent_MTases_sf"/>
</dbReference>
<keyword evidence="3" id="KW-1185">Reference proteome</keyword>
<evidence type="ECO:0000313" key="3">
    <source>
        <dbReference type="Proteomes" id="UP000829647"/>
    </source>
</evidence>
<dbReference type="PANTHER" id="PTHR43464">
    <property type="entry name" value="METHYLTRANSFERASE"/>
    <property type="match status" value="1"/>
</dbReference>
<dbReference type="GO" id="GO:0032259">
    <property type="term" value="P:methylation"/>
    <property type="evidence" value="ECO:0007669"/>
    <property type="project" value="UniProtKB-KW"/>
</dbReference>
<dbReference type="RefSeq" id="WP_247976396.1">
    <property type="nucleotide sequence ID" value="NZ_CP095848.1"/>
</dbReference>
<proteinExistence type="predicted"/>
<dbReference type="InterPro" id="IPR041698">
    <property type="entry name" value="Methyltransf_25"/>
</dbReference>
<dbReference type="CDD" id="cd02440">
    <property type="entry name" value="AdoMet_MTases"/>
    <property type="match status" value="1"/>
</dbReference>
<protein>
    <submittedName>
        <fullName evidence="2">Class I SAM-dependent methyltransferase</fullName>
    </submittedName>
</protein>
<dbReference type="Gene3D" id="3.40.50.150">
    <property type="entry name" value="Vaccinia Virus protein VP39"/>
    <property type="match status" value="1"/>
</dbReference>
<dbReference type="GO" id="GO:0008168">
    <property type="term" value="F:methyltransferase activity"/>
    <property type="evidence" value="ECO:0007669"/>
    <property type="project" value="UniProtKB-KW"/>
</dbReference>
<dbReference type="Proteomes" id="UP000829647">
    <property type="component" value="Chromosome"/>
</dbReference>
<organism evidence="2 3">
    <name type="scientific">Hymenobacter sublimis</name>
    <dbReference type="NCBI Taxonomy" id="2933777"/>
    <lineage>
        <taxon>Bacteria</taxon>
        <taxon>Pseudomonadati</taxon>
        <taxon>Bacteroidota</taxon>
        <taxon>Cytophagia</taxon>
        <taxon>Cytophagales</taxon>
        <taxon>Hymenobacteraceae</taxon>
        <taxon>Hymenobacter</taxon>
    </lineage>
</organism>
<dbReference type="Pfam" id="PF13649">
    <property type="entry name" value="Methyltransf_25"/>
    <property type="match status" value="1"/>
</dbReference>
<evidence type="ECO:0000259" key="1">
    <source>
        <dbReference type="Pfam" id="PF13649"/>
    </source>
</evidence>
<keyword evidence="2" id="KW-0808">Transferase</keyword>
<keyword evidence="2" id="KW-0489">Methyltransferase</keyword>
<dbReference type="PANTHER" id="PTHR43464:SF82">
    <property type="entry name" value="METHYLTRANSFERASE DOMAIN-CONTAINING PROTEIN"/>
    <property type="match status" value="1"/>
</dbReference>
<feature type="domain" description="Methyltransferase" evidence="1">
    <location>
        <begin position="56"/>
        <end position="152"/>
    </location>
</feature>
<reference evidence="2 3" key="1">
    <citation type="submission" date="2022-04" db="EMBL/GenBank/DDBJ databases">
        <title>Hymenobacter sp. isolated from the air.</title>
        <authorList>
            <person name="Won M."/>
            <person name="Lee C.-M."/>
            <person name="Woen H.-Y."/>
            <person name="Kwon S.-W."/>
        </authorList>
    </citation>
    <scope>NUCLEOTIDE SEQUENCE [LARGE SCALE GENOMIC DNA]</scope>
    <source>
        <strain evidence="3">5516 S-25</strain>
    </source>
</reference>
<evidence type="ECO:0000313" key="2">
    <source>
        <dbReference type="EMBL" id="UPL50364.1"/>
    </source>
</evidence>